<dbReference type="Proteomes" id="UP001224926">
    <property type="component" value="Chromosome"/>
</dbReference>
<accession>A0AAF0SZS8</accession>
<proteinExistence type="predicted"/>
<organism evidence="4 5">
    <name type="scientific">Natrinema thermotolerans</name>
    <dbReference type="NCBI Taxonomy" id="121872"/>
    <lineage>
        <taxon>Archaea</taxon>
        <taxon>Methanobacteriati</taxon>
        <taxon>Methanobacteriota</taxon>
        <taxon>Stenosarchaea group</taxon>
        <taxon>Halobacteria</taxon>
        <taxon>Halobacteriales</taxon>
        <taxon>Natrialbaceae</taxon>
        <taxon>Natrinema</taxon>
    </lineage>
</organism>
<feature type="domain" description="DUF7096" evidence="3">
    <location>
        <begin position="1"/>
        <end position="210"/>
    </location>
</feature>
<evidence type="ECO:0000313" key="5">
    <source>
        <dbReference type="Proteomes" id="UP001224926"/>
    </source>
</evidence>
<evidence type="ECO:0000259" key="3">
    <source>
        <dbReference type="Pfam" id="PF23379"/>
    </source>
</evidence>
<dbReference type="InterPro" id="IPR055522">
    <property type="entry name" value="DUF7096"/>
</dbReference>
<dbReference type="GeneID" id="39862358"/>
<gene>
    <name evidence="4" type="ORF">NP511_12070</name>
</gene>
<dbReference type="RefSeq" id="WP_049965682.1">
    <property type="nucleotide sequence ID" value="NZ_CP101873.1"/>
</dbReference>
<feature type="domain" description="Fibronectin-III type-like" evidence="1">
    <location>
        <begin position="328"/>
        <end position="399"/>
    </location>
</feature>
<dbReference type="EMBL" id="CP101873">
    <property type="protein sequence ID" value="WMT06120.1"/>
    <property type="molecule type" value="Genomic_DNA"/>
</dbReference>
<dbReference type="Pfam" id="PF23374">
    <property type="entry name" value="Fn3_arc"/>
    <property type="match status" value="1"/>
</dbReference>
<keyword evidence="5" id="KW-1185">Reference proteome</keyword>
<evidence type="ECO:0000313" key="4">
    <source>
        <dbReference type="EMBL" id="WMT06120.1"/>
    </source>
</evidence>
<protein>
    <submittedName>
        <fullName evidence="4">Uncharacterized protein</fullName>
    </submittedName>
</protein>
<evidence type="ECO:0000259" key="2">
    <source>
        <dbReference type="Pfam" id="PF23375"/>
    </source>
</evidence>
<dbReference type="GeneID" id="84214689"/>
<sequence length="409" mass="44969">MNRAIPPLLAVLLVLSLLAIPAMATPTTGANDATENLHQESLLRSNSMVPQTVNNTTNRLSLDETSRSEYADYGSDLGAALASADDEIRVDHAQYTTVDQGFDDATAAERRELLQNGYERLVAQSETLEERERRAVRAHASNELSNAQLLQVLLRNHREAAVLSEAFAELNERSEQVQDFSLSVSDERDKLEMHRTKIRSQLDSAYRYGDSVNGNVILIETSQNGFVLSLLGDSYVREAVRFDNRNASQSTQFEDILDAYDHARGLYPWAYETVQSPSFNEYTTVKLYKINNNHDQGDLEAYLDGGTGDIYREVQILDRTSLPNENNTTAVKNGLKLSIMETKANGPATVVVNDSETGDPVSATITIDGFAVGTTDDDGGLWYVPPGDEYELRAETADGASASVILSSS</sequence>
<dbReference type="Pfam" id="PF23375">
    <property type="entry name" value="DUF7094"/>
    <property type="match status" value="1"/>
</dbReference>
<dbReference type="InterPro" id="IPR055520">
    <property type="entry name" value="DUF7094"/>
</dbReference>
<evidence type="ECO:0000259" key="1">
    <source>
        <dbReference type="Pfam" id="PF23374"/>
    </source>
</evidence>
<dbReference type="AlphaFoldDB" id="A0AAF0SZS8"/>
<name>A0AAF0SZS8_9EURY</name>
<feature type="domain" description="DUF7094" evidence="2">
    <location>
        <begin position="218"/>
        <end position="323"/>
    </location>
</feature>
<dbReference type="Pfam" id="PF23379">
    <property type="entry name" value="DUF7096"/>
    <property type="match status" value="1"/>
</dbReference>
<reference evidence="4 5" key="1">
    <citation type="submission" date="2022-07" db="EMBL/GenBank/DDBJ databases">
        <title>Two temperate virus in Haloterrigena jeotgali A29.</title>
        <authorList>
            <person name="Deng X."/>
        </authorList>
    </citation>
    <scope>NUCLEOTIDE SEQUENCE [LARGE SCALE GENOMIC DNA]</scope>
    <source>
        <strain evidence="4 5">A29</strain>
    </source>
</reference>
<dbReference type="InterPro" id="IPR056397">
    <property type="entry name" value="Fn3_arc"/>
</dbReference>